<dbReference type="PROSITE" id="PS50887">
    <property type="entry name" value="GGDEF"/>
    <property type="match status" value="1"/>
</dbReference>
<dbReference type="Pfam" id="PF00990">
    <property type="entry name" value="GGDEF"/>
    <property type="match status" value="1"/>
</dbReference>
<dbReference type="KEGG" id="hhg:XM38_047930"/>
<keyword evidence="8" id="KW-1185">Reference proteome</keyword>
<keyword evidence="3 5" id="KW-1133">Transmembrane helix</keyword>
<dbReference type="InterPro" id="IPR010445">
    <property type="entry name" value="LapA_dom"/>
</dbReference>
<dbReference type="PANTHER" id="PTHR41335">
    <property type="entry name" value="MEMBRANE PROTEIN-RELATED"/>
    <property type="match status" value="1"/>
</dbReference>
<name>A0A1Z3HU30_9CYAN</name>
<dbReference type="Gene3D" id="3.30.70.270">
    <property type="match status" value="1"/>
</dbReference>
<feature type="transmembrane region" description="Helical" evidence="5">
    <location>
        <begin position="38"/>
        <end position="63"/>
    </location>
</feature>
<evidence type="ECO:0000256" key="2">
    <source>
        <dbReference type="ARBA" id="ARBA00022692"/>
    </source>
</evidence>
<gene>
    <name evidence="7" type="primary">lapA</name>
    <name evidence="7" type="ORF">XM38_047930</name>
</gene>
<dbReference type="Pfam" id="PF06305">
    <property type="entry name" value="LapA_dom"/>
    <property type="match status" value="1"/>
</dbReference>
<dbReference type="GO" id="GO:0005886">
    <property type="term" value="C:plasma membrane"/>
    <property type="evidence" value="ECO:0007669"/>
    <property type="project" value="InterPro"/>
</dbReference>
<evidence type="ECO:0000256" key="4">
    <source>
        <dbReference type="ARBA" id="ARBA00023136"/>
    </source>
</evidence>
<sequence length="279" mass="30629">MRLFVISALVIAFLAILFALQNNNLVTINLLVWRYEQSLALVLLATLAIGVLVGLLVSIPAIVRRGWRTARIKQQTDELVTQVQEKDQQMASQTHKIQSVRDSYHDLLEALGLIEPTTALLHQQALQQAATSLLQRRQSRSQDSRYQSLSLLLLQVEPTQPPSLGPSFWGQVAQRLQHEALIDSWLYSDGQGQFACTTPGLDTRETSRYGEALQQALTTQPIALADGTSVSVQVSVGGAIASADKPVDATILLTTAKTALDQAQQRGRNRFRLLQASPA</sequence>
<evidence type="ECO:0000313" key="7">
    <source>
        <dbReference type="EMBL" id="ASC73820.1"/>
    </source>
</evidence>
<protein>
    <submittedName>
        <fullName evidence="7">Lipopolysaccharide assembly protein A</fullName>
    </submittedName>
</protein>
<dbReference type="SUPFAM" id="SSF55073">
    <property type="entry name" value="Nucleotide cyclase"/>
    <property type="match status" value="1"/>
</dbReference>
<dbReference type="AlphaFoldDB" id="A0A1Z3HU30"/>
<evidence type="ECO:0000259" key="6">
    <source>
        <dbReference type="PROSITE" id="PS50887"/>
    </source>
</evidence>
<evidence type="ECO:0000313" key="8">
    <source>
        <dbReference type="Proteomes" id="UP000191901"/>
    </source>
</evidence>
<keyword evidence="2 5" id="KW-0812">Transmembrane</keyword>
<accession>A0A1Z3HU30</accession>
<evidence type="ECO:0000256" key="3">
    <source>
        <dbReference type="ARBA" id="ARBA00022989"/>
    </source>
</evidence>
<keyword evidence="4 5" id="KW-0472">Membrane</keyword>
<proteinExistence type="predicted"/>
<organism evidence="7 8">
    <name type="scientific">Halomicronema hongdechloris C2206</name>
    <dbReference type="NCBI Taxonomy" id="1641165"/>
    <lineage>
        <taxon>Bacteria</taxon>
        <taxon>Bacillati</taxon>
        <taxon>Cyanobacteriota</taxon>
        <taxon>Cyanophyceae</taxon>
        <taxon>Nodosilineales</taxon>
        <taxon>Nodosilineaceae</taxon>
        <taxon>Halomicronema</taxon>
    </lineage>
</organism>
<reference evidence="7 8" key="1">
    <citation type="journal article" date="2016" name="Biochim. Biophys. Acta">
        <title>Characterization of red-shifted phycobilisomes isolated from the chlorophyll f-containing cyanobacterium Halomicronema hongdechloris.</title>
        <authorList>
            <person name="Li Y."/>
            <person name="Lin Y."/>
            <person name="Garvey C.J."/>
            <person name="Birch D."/>
            <person name="Corkery R.W."/>
            <person name="Loughlin P.C."/>
            <person name="Scheer H."/>
            <person name="Willows R.D."/>
            <person name="Chen M."/>
        </authorList>
    </citation>
    <scope>NUCLEOTIDE SEQUENCE [LARGE SCALE GENOMIC DNA]</scope>
    <source>
        <strain evidence="7 8">C2206</strain>
    </source>
</reference>
<dbReference type="InterPro" id="IPR000160">
    <property type="entry name" value="GGDEF_dom"/>
</dbReference>
<keyword evidence="1" id="KW-1003">Cell membrane</keyword>
<dbReference type="OrthoDB" id="570881at2"/>
<dbReference type="InterPro" id="IPR043128">
    <property type="entry name" value="Rev_trsase/Diguanyl_cyclase"/>
</dbReference>
<dbReference type="Proteomes" id="UP000191901">
    <property type="component" value="Chromosome"/>
</dbReference>
<dbReference type="InterPro" id="IPR029787">
    <property type="entry name" value="Nucleotide_cyclase"/>
</dbReference>
<dbReference type="PANTHER" id="PTHR41335:SF1">
    <property type="entry name" value="MEMBRANE PROTEIN"/>
    <property type="match status" value="1"/>
</dbReference>
<evidence type="ECO:0000256" key="1">
    <source>
        <dbReference type="ARBA" id="ARBA00022475"/>
    </source>
</evidence>
<dbReference type="EMBL" id="CP021983">
    <property type="protein sequence ID" value="ASC73820.1"/>
    <property type="molecule type" value="Genomic_DNA"/>
</dbReference>
<dbReference type="SMART" id="SM00267">
    <property type="entry name" value="GGDEF"/>
    <property type="match status" value="1"/>
</dbReference>
<feature type="domain" description="GGDEF" evidence="6">
    <location>
        <begin position="147"/>
        <end position="276"/>
    </location>
</feature>
<dbReference type="RefSeq" id="WP_080805450.1">
    <property type="nucleotide sequence ID" value="NZ_CP021983.2"/>
</dbReference>
<evidence type="ECO:0000256" key="5">
    <source>
        <dbReference type="SAM" id="Phobius"/>
    </source>
</evidence>